<dbReference type="VEuPathDB" id="FungiDB:yc1106_02731"/>
<keyword evidence="2" id="KW-0805">Transcription regulation</keyword>
<dbReference type="Gene3D" id="1.20.5.170">
    <property type="match status" value="1"/>
</dbReference>
<reference evidence="7" key="1">
    <citation type="submission" date="2021-12" db="EMBL/GenBank/DDBJ databases">
        <title>Curvularia clavata genome.</title>
        <authorList>
            <person name="Cao Y."/>
        </authorList>
    </citation>
    <scope>NUCLEOTIDE SEQUENCE</scope>
    <source>
        <strain evidence="7">Yc1106</strain>
    </source>
</reference>
<dbReference type="GO" id="GO:0003700">
    <property type="term" value="F:DNA-binding transcription factor activity"/>
    <property type="evidence" value="ECO:0007669"/>
    <property type="project" value="InterPro"/>
</dbReference>
<dbReference type="PROSITE" id="PS50217">
    <property type="entry name" value="BZIP"/>
    <property type="match status" value="1"/>
</dbReference>
<evidence type="ECO:0000256" key="5">
    <source>
        <dbReference type="SAM" id="MobiDB-lite"/>
    </source>
</evidence>
<dbReference type="SMART" id="SM00338">
    <property type="entry name" value="BRLZ"/>
    <property type="match status" value="1"/>
</dbReference>
<keyword evidence="8" id="KW-1185">Reference proteome</keyword>
<keyword evidence="4" id="KW-0539">Nucleus</keyword>
<dbReference type="EMBL" id="CP089275">
    <property type="protein sequence ID" value="USP75457.1"/>
    <property type="molecule type" value="Genomic_DNA"/>
</dbReference>
<name>A0A9Q9DQC6_CURCL</name>
<sequence length="260" mass="29415">MSAGNGHFFNHYNTTETPESTNYNFRALQQQNPGQTPAYDWNSIPWSIAQQHTQPVLASQPQPSPNPISTTNVNPVALSPPVFTPANQATGYYDSPSSTSPSKSNFDTSSSASPVSQDMYPRRDSLYSREDDTSSQHPPTTTNPPTPITAAVPTTTRRRRNTEYVEPGSARAIYLEKNRRAASKCRSKQKHEQEQLVERSRLFERKNRLLKAERDLLQAEVRALKDLLRQHTHCPDQRIAQYLQMEASRLASTNEFHGRF</sequence>
<evidence type="ECO:0000256" key="1">
    <source>
        <dbReference type="ARBA" id="ARBA00004123"/>
    </source>
</evidence>
<dbReference type="GO" id="GO:0005634">
    <property type="term" value="C:nucleus"/>
    <property type="evidence" value="ECO:0007669"/>
    <property type="project" value="UniProtKB-SubCell"/>
</dbReference>
<proteinExistence type="predicted"/>
<evidence type="ECO:0000256" key="2">
    <source>
        <dbReference type="ARBA" id="ARBA00023015"/>
    </source>
</evidence>
<dbReference type="Pfam" id="PF00170">
    <property type="entry name" value="bZIP_1"/>
    <property type="match status" value="1"/>
</dbReference>
<dbReference type="PANTHER" id="PTHR19304">
    <property type="entry name" value="CYCLIC-AMP RESPONSE ELEMENT BINDING PROTEIN"/>
    <property type="match status" value="1"/>
</dbReference>
<accession>A0A9Q9DQC6</accession>
<evidence type="ECO:0000256" key="4">
    <source>
        <dbReference type="ARBA" id="ARBA00023242"/>
    </source>
</evidence>
<organism evidence="7 8">
    <name type="scientific">Curvularia clavata</name>
    <dbReference type="NCBI Taxonomy" id="95742"/>
    <lineage>
        <taxon>Eukaryota</taxon>
        <taxon>Fungi</taxon>
        <taxon>Dikarya</taxon>
        <taxon>Ascomycota</taxon>
        <taxon>Pezizomycotina</taxon>
        <taxon>Dothideomycetes</taxon>
        <taxon>Pleosporomycetidae</taxon>
        <taxon>Pleosporales</taxon>
        <taxon>Pleosporineae</taxon>
        <taxon>Pleosporaceae</taxon>
        <taxon>Curvularia</taxon>
    </lineage>
</organism>
<dbReference type="CDD" id="cd14687">
    <property type="entry name" value="bZIP_ATF2"/>
    <property type="match status" value="1"/>
</dbReference>
<keyword evidence="3" id="KW-0804">Transcription</keyword>
<evidence type="ECO:0000256" key="3">
    <source>
        <dbReference type="ARBA" id="ARBA00023163"/>
    </source>
</evidence>
<dbReference type="Proteomes" id="UP001056012">
    <property type="component" value="Chromosome 2"/>
</dbReference>
<feature type="compositionally biased region" description="Basic and acidic residues" evidence="5">
    <location>
        <begin position="120"/>
        <end position="134"/>
    </location>
</feature>
<dbReference type="InterPro" id="IPR046347">
    <property type="entry name" value="bZIP_sf"/>
</dbReference>
<feature type="compositionally biased region" description="Low complexity" evidence="5">
    <location>
        <begin position="94"/>
        <end position="111"/>
    </location>
</feature>
<gene>
    <name evidence="7" type="ORF">yc1106_02731</name>
</gene>
<feature type="compositionally biased region" description="Polar residues" evidence="5">
    <location>
        <begin position="53"/>
        <end position="74"/>
    </location>
</feature>
<evidence type="ECO:0000313" key="7">
    <source>
        <dbReference type="EMBL" id="USP75457.1"/>
    </source>
</evidence>
<evidence type="ECO:0000259" key="6">
    <source>
        <dbReference type="PROSITE" id="PS50217"/>
    </source>
</evidence>
<dbReference type="OrthoDB" id="295274at2759"/>
<evidence type="ECO:0000313" key="8">
    <source>
        <dbReference type="Proteomes" id="UP001056012"/>
    </source>
</evidence>
<feature type="region of interest" description="Disordered" evidence="5">
    <location>
        <begin position="53"/>
        <end position="168"/>
    </location>
</feature>
<protein>
    <recommendedName>
        <fullName evidence="6">BZIP domain-containing protein</fullName>
    </recommendedName>
</protein>
<dbReference type="InterPro" id="IPR051027">
    <property type="entry name" value="bZIP_transcription_factors"/>
</dbReference>
<feature type="domain" description="BZIP" evidence="6">
    <location>
        <begin position="176"/>
        <end position="231"/>
    </location>
</feature>
<comment type="subcellular location">
    <subcellularLocation>
        <location evidence="1">Nucleus</location>
    </subcellularLocation>
</comment>
<dbReference type="AlphaFoldDB" id="A0A9Q9DQC6"/>
<dbReference type="SUPFAM" id="SSF57959">
    <property type="entry name" value="Leucine zipper domain"/>
    <property type="match status" value="1"/>
</dbReference>
<dbReference type="InterPro" id="IPR004827">
    <property type="entry name" value="bZIP"/>
</dbReference>